<organism evidence="2">
    <name type="scientific">Oikopleura dioica</name>
    <name type="common">Tunicate</name>
    <dbReference type="NCBI Taxonomy" id="34765"/>
    <lineage>
        <taxon>Eukaryota</taxon>
        <taxon>Metazoa</taxon>
        <taxon>Chordata</taxon>
        <taxon>Tunicata</taxon>
        <taxon>Appendicularia</taxon>
        <taxon>Copelata</taxon>
        <taxon>Oikopleuridae</taxon>
        <taxon>Oikopleura</taxon>
    </lineage>
</organism>
<feature type="non-terminal residue" evidence="2">
    <location>
        <position position="1"/>
    </location>
</feature>
<evidence type="ECO:0000313" key="3">
    <source>
        <dbReference type="Proteomes" id="UP000001307"/>
    </source>
</evidence>
<name>E4XWU1_OIKDI</name>
<proteinExistence type="predicted"/>
<keyword evidence="3" id="KW-1185">Reference proteome</keyword>
<feature type="region of interest" description="Disordered" evidence="1">
    <location>
        <begin position="122"/>
        <end position="150"/>
    </location>
</feature>
<feature type="region of interest" description="Disordered" evidence="1">
    <location>
        <begin position="1"/>
        <end position="30"/>
    </location>
</feature>
<feature type="region of interest" description="Disordered" evidence="1">
    <location>
        <begin position="228"/>
        <end position="250"/>
    </location>
</feature>
<protein>
    <submittedName>
        <fullName evidence="2">Uncharacterized protein</fullName>
    </submittedName>
</protein>
<feature type="compositionally biased region" description="Basic and acidic residues" evidence="1">
    <location>
        <begin position="241"/>
        <end position="250"/>
    </location>
</feature>
<evidence type="ECO:0000256" key="1">
    <source>
        <dbReference type="SAM" id="MobiDB-lite"/>
    </source>
</evidence>
<evidence type="ECO:0000313" key="2">
    <source>
        <dbReference type="EMBL" id="CBY14135.1"/>
    </source>
</evidence>
<dbReference type="InParanoid" id="E4XWU1"/>
<reference evidence="2" key="1">
    <citation type="journal article" date="2010" name="Science">
        <title>Plasticity of animal genome architecture unmasked by rapid evolution of a pelagic tunicate.</title>
        <authorList>
            <person name="Denoeud F."/>
            <person name="Henriet S."/>
            <person name="Mungpakdee S."/>
            <person name="Aury J.M."/>
            <person name="Da Silva C."/>
            <person name="Brinkmann H."/>
            <person name="Mikhaleva J."/>
            <person name="Olsen L.C."/>
            <person name="Jubin C."/>
            <person name="Canestro C."/>
            <person name="Bouquet J.M."/>
            <person name="Danks G."/>
            <person name="Poulain J."/>
            <person name="Campsteijn C."/>
            <person name="Adamski M."/>
            <person name="Cross I."/>
            <person name="Yadetie F."/>
            <person name="Muffato M."/>
            <person name="Louis A."/>
            <person name="Butcher S."/>
            <person name="Tsagkogeorga G."/>
            <person name="Konrad A."/>
            <person name="Singh S."/>
            <person name="Jensen M.F."/>
            <person name="Cong E.H."/>
            <person name="Eikeseth-Otteraa H."/>
            <person name="Noel B."/>
            <person name="Anthouard V."/>
            <person name="Porcel B.M."/>
            <person name="Kachouri-Lafond R."/>
            <person name="Nishino A."/>
            <person name="Ugolini M."/>
            <person name="Chourrout P."/>
            <person name="Nishida H."/>
            <person name="Aasland R."/>
            <person name="Huzurbazar S."/>
            <person name="Westhof E."/>
            <person name="Delsuc F."/>
            <person name="Lehrach H."/>
            <person name="Reinhardt R."/>
            <person name="Weissenbach J."/>
            <person name="Roy S.W."/>
            <person name="Artiguenave F."/>
            <person name="Postlethwait J.H."/>
            <person name="Manak J.R."/>
            <person name="Thompson E.M."/>
            <person name="Jaillon O."/>
            <person name="Du Pasquier L."/>
            <person name="Boudinot P."/>
            <person name="Liberles D.A."/>
            <person name="Volff J.N."/>
            <person name="Philippe H."/>
            <person name="Lenhard B."/>
            <person name="Roest Crollius H."/>
            <person name="Wincker P."/>
            <person name="Chourrout D."/>
        </authorList>
    </citation>
    <scope>NUCLEOTIDE SEQUENCE [LARGE SCALE GENOMIC DNA]</scope>
</reference>
<feature type="compositionally biased region" description="Gly residues" evidence="1">
    <location>
        <begin position="137"/>
        <end position="149"/>
    </location>
</feature>
<sequence length="250" mass="25827">SSISLETSTDLSLLGSRTPTRPVENADRVSSVPLGGSAGFRTVHVPADVEFHGLGEARRPVVDHLALDHRLPLGHVSLGGRDRLGAGVERSDQAGASFLRGPVQGAGEVTGPVAAEFEERVEAERDPGDDVQSGIHVPGGGGARGGSGVGVEPRVGRRVHRPIGGHGGVVPDRDVNASGPEIDPPLAQHRQVDRREQLAEVRSEAGIVVRSEAVQGTEQRGIGAAVELGAGAPGPVGRVEGPFHDPRRAV</sequence>
<dbReference type="EMBL" id="FN653256">
    <property type="protein sequence ID" value="CBY14135.1"/>
    <property type="molecule type" value="Genomic_DNA"/>
</dbReference>
<dbReference type="AlphaFoldDB" id="E4XWU1"/>
<feature type="compositionally biased region" description="Polar residues" evidence="1">
    <location>
        <begin position="1"/>
        <end position="19"/>
    </location>
</feature>
<gene>
    <name evidence="2" type="ORF">GSOID_T00007117001</name>
</gene>
<dbReference type="Proteomes" id="UP000001307">
    <property type="component" value="Unassembled WGS sequence"/>
</dbReference>
<accession>E4XWU1</accession>